<feature type="compositionally biased region" description="Basic residues" evidence="1">
    <location>
        <begin position="70"/>
        <end position="86"/>
    </location>
</feature>
<feature type="compositionally biased region" description="Polar residues" evidence="1">
    <location>
        <begin position="54"/>
        <end position="69"/>
    </location>
</feature>
<dbReference type="Proteomes" id="UP000438991">
    <property type="component" value="Unassembled WGS sequence"/>
</dbReference>
<dbReference type="GO" id="GO:0042262">
    <property type="term" value="P:DNA protection"/>
    <property type="evidence" value="ECO:0007669"/>
    <property type="project" value="InterPro"/>
</dbReference>
<feature type="region of interest" description="Disordered" evidence="1">
    <location>
        <begin position="26"/>
        <end position="88"/>
    </location>
</feature>
<evidence type="ECO:0000256" key="1">
    <source>
        <dbReference type="SAM" id="MobiDB-lite"/>
    </source>
</evidence>
<evidence type="ECO:0000313" key="2">
    <source>
        <dbReference type="EMBL" id="MTW19119.1"/>
    </source>
</evidence>
<protein>
    <recommendedName>
        <fullName evidence="4">Host-nuclease inhibitor protein Gam</fullName>
    </recommendedName>
</protein>
<feature type="compositionally biased region" description="Low complexity" evidence="1">
    <location>
        <begin position="26"/>
        <end position="38"/>
    </location>
</feature>
<reference evidence="2 3" key="1">
    <citation type="submission" date="2019-11" db="EMBL/GenBank/DDBJ databases">
        <title>Whole-genome sequence of Rhodoplanes serenus DSM 18633, type strain.</title>
        <authorList>
            <person name="Kyndt J.A."/>
            <person name="Meyer T.E."/>
        </authorList>
    </citation>
    <scope>NUCLEOTIDE SEQUENCE [LARGE SCALE GENOMIC DNA]</scope>
    <source>
        <strain evidence="2 3">DSM 18633</strain>
    </source>
</reference>
<dbReference type="GO" id="GO:0003690">
    <property type="term" value="F:double-stranded DNA binding"/>
    <property type="evidence" value="ECO:0007669"/>
    <property type="project" value="InterPro"/>
</dbReference>
<dbReference type="EMBL" id="WNKV01000024">
    <property type="protein sequence ID" value="MTW19119.1"/>
    <property type="molecule type" value="Genomic_DNA"/>
</dbReference>
<proteinExistence type="predicted"/>
<dbReference type="Gene3D" id="1.20.5.170">
    <property type="match status" value="1"/>
</dbReference>
<organism evidence="2 3">
    <name type="scientific">Rhodoplanes serenus</name>
    <dbReference type="NCBI Taxonomy" id="200615"/>
    <lineage>
        <taxon>Bacteria</taxon>
        <taxon>Pseudomonadati</taxon>
        <taxon>Pseudomonadota</taxon>
        <taxon>Alphaproteobacteria</taxon>
        <taxon>Hyphomicrobiales</taxon>
        <taxon>Nitrobacteraceae</taxon>
        <taxon>Rhodoplanes</taxon>
    </lineage>
</organism>
<dbReference type="AlphaFoldDB" id="A0A9X4XRC6"/>
<sequence>MPRCASRSTRPSRWRSASWRWRSLRSEPISSSVCSRRSPPTRRTPRRAATPSSLSATRSPMSSLASATRSQRRPHPRRRPMAKRTKIAAPQLPVPQSDAQAAAAIARIGELMRELERIKATGDDRIATITAEVAEKTAPLREMVKAETEGLKVFCEANRSRLTDLFRRKSTKFETGCVGWRDRPAKVTLRDKAEEIIARVKALGLGRFVRVKEEIDKEAMLREPGIARSIVGVSIGSAGEDFYVEPLQMAEAAS</sequence>
<dbReference type="SUPFAM" id="SSF161266">
    <property type="entry name" value="Gam-like"/>
    <property type="match status" value="1"/>
</dbReference>
<dbReference type="Pfam" id="PF07352">
    <property type="entry name" value="Phage_Mu_Gam"/>
    <property type="match status" value="1"/>
</dbReference>
<comment type="caution">
    <text evidence="2">The sequence shown here is derived from an EMBL/GenBank/DDBJ whole genome shotgun (WGS) entry which is preliminary data.</text>
</comment>
<accession>A0A9X4XRC6</accession>
<evidence type="ECO:0008006" key="4">
    <source>
        <dbReference type="Google" id="ProtNLM"/>
    </source>
</evidence>
<name>A0A9X4XRC6_9BRAD</name>
<dbReference type="InterPro" id="IPR009951">
    <property type="entry name" value="Host-nuc_inhib_Gam"/>
</dbReference>
<evidence type="ECO:0000313" key="3">
    <source>
        <dbReference type="Proteomes" id="UP000438991"/>
    </source>
</evidence>
<gene>
    <name evidence="2" type="ORF">GJ689_23245</name>
</gene>